<evidence type="ECO:0000313" key="3">
    <source>
        <dbReference type="Proteomes" id="UP000751190"/>
    </source>
</evidence>
<accession>A0A8J6C908</accession>
<proteinExistence type="predicted"/>
<keyword evidence="3" id="KW-1185">Reference proteome</keyword>
<evidence type="ECO:0008006" key="4">
    <source>
        <dbReference type="Google" id="ProtNLM"/>
    </source>
</evidence>
<gene>
    <name evidence="2" type="ORF">KFE25_010296</name>
</gene>
<sequence>MAPVGRCTFFVVLAALAARVGRADLIYERRIFPQKAPLVCATLVSHRRFDLLERTMVAAMRHFEHDEPPWLTYEIAWFDNGSGEAARAFAERVQAEHIHLSEHNLGLPAAINALVRRLCRAPFLLTLEEDWEFGGDGAAGAEWLPSPGAPAVRLLDTPARRTAVASAAALLAAEAAEPRGLADVADGKRMPILGVTLRSETLDMTIREPRRSAWTSRALLAPREAGEFAAFWFKTVEYRTYCLDWRSGQVFGAYTNGAALYNRSRLIGLGPMYGDSAGVPNPDGGRIFHDSAVSIAGYGFPSHYGESNYALRAGMQYCSATLRLEAGCDGTPDVVGGTCSAAFVHTGHGRGYGLEKHAAARTESERDPIWLYAGTPLLDAALAIRRLAQVEGPQHALAGLQAAATVALSSNLVQRHLEMERTWGGTRADALSPPAGGSACALSESVPHCVKADASGAAGDASGE</sequence>
<name>A0A8J6C908_DIALT</name>
<dbReference type="AlphaFoldDB" id="A0A8J6C908"/>
<dbReference type="Proteomes" id="UP000751190">
    <property type="component" value="Unassembled WGS sequence"/>
</dbReference>
<dbReference type="OrthoDB" id="45204at2759"/>
<keyword evidence="1" id="KW-0732">Signal</keyword>
<feature type="signal peptide" evidence="1">
    <location>
        <begin position="1"/>
        <end position="23"/>
    </location>
</feature>
<protein>
    <recommendedName>
        <fullName evidence="4">Glycosyltransferase 2-like domain-containing protein</fullName>
    </recommendedName>
</protein>
<feature type="chain" id="PRO_5035209388" description="Glycosyltransferase 2-like domain-containing protein" evidence="1">
    <location>
        <begin position="24"/>
        <end position="464"/>
    </location>
</feature>
<organism evidence="2 3">
    <name type="scientific">Diacronema lutheri</name>
    <name type="common">Unicellular marine alga</name>
    <name type="synonym">Monochrysis lutheri</name>
    <dbReference type="NCBI Taxonomy" id="2081491"/>
    <lineage>
        <taxon>Eukaryota</taxon>
        <taxon>Haptista</taxon>
        <taxon>Haptophyta</taxon>
        <taxon>Pavlovophyceae</taxon>
        <taxon>Pavlovales</taxon>
        <taxon>Pavlovaceae</taxon>
        <taxon>Diacronema</taxon>
    </lineage>
</organism>
<evidence type="ECO:0000256" key="1">
    <source>
        <dbReference type="SAM" id="SignalP"/>
    </source>
</evidence>
<evidence type="ECO:0000313" key="2">
    <source>
        <dbReference type="EMBL" id="KAG8462471.1"/>
    </source>
</evidence>
<comment type="caution">
    <text evidence="2">The sequence shown here is derived from an EMBL/GenBank/DDBJ whole genome shotgun (WGS) entry which is preliminary data.</text>
</comment>
<dbReference type="EMBL" id="JAGTXO010000020">
    <property type="protein sequence ID" value="KAG8462471.1"/>
    <property type="molecule type" value="Genomic_DNA"/>
</dbReference>
<reference evidence="2" key="1">
    <citation type="submission" date="2021-05" db="EMBL/GenBank/DDBJ databases">
        <title>The genome of the haptophyte Pavlova lutheri (Diacronema luteri, Pavlovales) - a model for lipid biosynthesis in eukaryotic algae.</title>
        <authorList>
            <person name="Hulatt C.J."/>
            <person name="Posewitz M.C."/>
        </authorList>
    </citation>
    <scope>NUCLEOTIDE SEQUENCE</scope>
    <source>
        <strain evidence="2">NIVA-4/92</strain>
    </source>
</reference>